<protein>
    <submittedName>
        <fullName evidence="1">Uncharacterized protein</fullName>
    </submittedName>
</protein>
<name>M2SYU2_COCH5</name>
<evidence type="ECO:0000313" key="2">
    <source>
        <dbReference type="Proteomes" id="UP000016936"/>
    </source>
</evidence>
<accession>M2SYU2</accession>
<keyword evidence="2" id="KW-1185">Reference proteome</keyword>
<reference evidence="1 2" key="1">
    <citation type="journal article" date="2012" name="PLoS Pathog.">
        <title>Diverse lifestyles and strategies of plant pathogenesis encoded in the genomes of eighteen Dothideomycetes fungi.</title>
        <authorList>
            <person name="Ohm R.A."/>
            <person name="Feau N."/>
            <person name="Henrissat B."/>
            <person name="Schoch C.L."/>
            <person name="Horwitz B.A."/>
            <person name="Barry K.W."/>
            <person name="Condon B.J."/>
            <person name="Copeland A.C."/>
            <person name="Dhillon B."/>
            <person name="Glaser F."/>
            <person name="Hesse C.N."/>
            <person name="Kosti I."/>
            <person name="LaButti K."/>
            <person name="Lindquist E.A."/>
            <person name="Lucas S."/>
            <person name="Salamov A.A."/>
            <person name="Bradshaw R.E."/>
            <person name="Ciuffetti L."/>
            <person name="Hamelin R.C."/>
            <person name="Kema G.H.J."/>
            <person name="Lawrence C."/>
            <person name="Scott J.A."/>
            <person name="Spatafora J.W."/>
            <person name="Turgeon B.G."/>
            <person name="de Wit P.J.G.M."/>
            <person name="Zhong S."/>
            <person name="Goodwin S.B."/>
            <person name="Grigoriev I.V."/>
        </authorList>
    </citation>
    <scope>NUCLEOTIDE SEQUENCE [LARGE SCALE GENOMIC DNA]</scope>
    <source>
        <strain evidence="2">C5 / ATCC 48332 / race O</strain>
    </source>
</reference>
<dbReference type="AlphaFoldDB" id="M2SYU2"/>
<dbReference type="HOGENOM" id="CLU_172675_0_0_1"/>
<evidence type="ECO:0000313" key="1">
    <source>
        <dbReference type="EMBL" id="EMD90555.1"/>
    </source>
</evidence>
<dbReference type="OrthoDB" id="3693038at2759"/>
<proteinExistence type="predicted"/>
<gene>
    <name evidence="1" type="ORF">COCHEDRAFT_1215528</name>
</gene>
<dbReference type="Proteomes" id="UP000016936">
    <property type="component" value="Unassembled WGS sequence"/>
</dbReference>
<reference evidence="2" key="2">
    <citation type="journal article" date="2013" name="PLoS Genet.">
        <title>Comparative genome structure, secondary metabolite, and effector coding capacity across Cochliobolus pathogens.</title>
        <authorList>
            <person name="Condon B.J."/>
            <person name="Leng Y."/>
            <person name="Wu D."/>
            <person name="Bushley K.E."/>
            <person name="Ohm R.A."/>
            <person name="Otillar R."/>
            <person name="Martin J."/>
            <person name="Schackwitz W."/>
            <person name="Grimwood J."/>
            <person name="MohdZainudin N."/>
            <person name="Xue C."/>
            <person name="Wang R."/>
            <person name="Manning V.A."/>
            <person name="Dhillon B."/>
            <person name="Tu Z.J."/>
            <person name="Steffenson B.J."/>
            <person name="Salamov A."/>
            <person name="Sun H."/>
            <person name="Lowry S."/>
            <person name="LaButti K."/>
            <person name="Han J."/>
            <person name="Copeland A."/>
            <person name="Lindquist E."/>
            <person name="Barry K."/>
            <person name="Schmutz J."/>
            <person name="Baker S.E."/>
            <person name="Ciuffetti L.M."/>
            <person name="Grigoriev I.V."/>
            <person name="Zhong S."/>
            <person name="Turgeon B.G."/>
        </authorList>
    </citation>
    <scope>NUCLEOTIDE SEQUENCE [LARGE SCALE GENOMIC DNA]</scope>
    <source>
        <strain evidence="2">C5 / ATCC 48332 / race O</strain>
    </source>
</reference>
<sequence>MSCEATKAPSPSTAETLKSLQKRITALCIRIATARANYREKLPLNHTTWTREDAVSTDLNQLQIDLEDEWINIQGESLELKMVWVDFVEAVYADLSTFYEGGC</sequence>
<dbReference type="OMA" id="EWINIQG"/>
<organism evidence="1 2">
    <name type="scientific">Cochliobolus heterostrophus (strain C5 / ATCC 48332 / race O)</name>
    <name type="common">Southern corn leaf blight fungus</name>
    <name type="synonym">Bipolaris maydis</name>
    <dbReference type="NCBI Taxonomy" id="701091"/>
    <lineage>
        <taxon>Eukaryota</taxon>
        <taxon>Fungi</taxon>
        <taxon>Dikarya</taxon>
        <taxon>Ascomycota</taxon>
        <taxon>Pezizomycotina</taxon>
        <taxon>Dothideomycetes</taxon>
        <taxon>Pleosporomycetidae</taxon>
        <taxon>Pleosporales</taxon>
        <taxon>Pleosporineae</taxon>
        <taxon>Pleosporaceae</taxon>
        <taxon>Bipolaris</taxon>
    </lineage>
</organism>
<dbReference type="EMBL" id="KB445578">
    <property type="protein sequence ID" value="EMD90555.1"/>
    <property type="molecule type" value="Genomic_DNA"/>
</dbReference>